<comment type="caution">
    <text evidence="3">The sequence shown here is derived from an EMBL/GenBank/DDBJ whole genome shotgun (WGS) entry which is preliminary data.</text>
</comment>
<dbReference type="PANTHER" id="PTHR46696">
    <property type="entry name" value="P450, PUTATIVE (EUROFUNG)-RELATED"/>
    <property type="match status" value="1"/>
</dbReference>
<dbReference type="EMBL" id="QYAC01000003">
    <property type="protein sequence ID" value="MBL3679118.1"/>
    <property type="molecule type" value="Genomic_DNA"/>
</dbReference>
<proteinExistence type="inferred from homology"/>
<comment type="similarity">
    <text evidence="1 2">Belongs to the cytochrome P450 family.</text>
</comment>
<dbReference type="PROSITE" id="PS00086">
    <property type="entry name" value="CYTOCHROME_P450"/>
    <property type="match status" value="1"/>
</dbReference>
<accession>A0ABS1SEY6</accession>
<keyword evidence="2" id="KW-0560">Oxidoreductase</keyword>
<gene>
    <name evidence="3" type="ORF">D3230_07375</name>
</gene>
<protein>
    <submittedName>
        <fullName evidence="3">Cytochrome P450</fullName>
    </submittedName>
</protein>
<dbReference type="PANTHER" id="PTHR46696:SF1">
    <property type="entry name" value="CYTOCHROME P450 YJIB-RELATED"/>
    <property type="match status" value="1"/>
</dbReference>
<evidence type="ECO:0000313" key="4">
    <source>
        <dbReference type="Proteomes" id="UP001645859"/>
    </source>
</evidence>
<keyword evidence="2" id="KW-0408">Iron</keyword>
<evidence type="ECO:0000256" key="2">
    <source>
        <dbReference type="RuleBase" id="RU000461"/>
    </source>
</evidence>
<dbReference type="InterPro" id="IPR036396">
    <property type="entry name" value="Cyt_P450_sf"/>
</dbReference>
<dbReference type="RefSeq" id="WP_202344378.1">
    <property type="nucleotide sequence ID" value="NZ_BAAAPI010000013.1"/>
</dbReference>
<dbReference type="Proteomes" id="UP001645859">
    <property type="component" value="Unassembled WGS sequence"/>
</dbReference>
<dbReference type="Gene3D" id="1.10.630.10">
    <property type="entry name" value="Cytochrome P450"/>
    <property type="match status" value="1"/>
</dbReference>
<dbReference type="SUPFAM" id="SSF48264">
    <property type="entry name" value="Cytochrome P450"/>
    <property type="match status" value="1"/>
</dbReference>
<dbReference type="InterPro" id="IPR017972">
    <property type="entry name" value="Cyt_P450_CS"/>
</dbReference>
<sequence length="400" mass="44316">MTVTTTPVPELSDDPYAPDTLADPHPFFTRLRAAGSAAWLPQYGVHAFGRDAEVREILEDWRTFISGAGVGEINIHRVPPRRQPGILEVDPPVHTRMRDAMNAVINPREMRKLRAGFQEFADELVTRVIEQGSFDAVTDFAQVYPIRVFADAVGIPREGREANLIAQGAANFATFGPQNEVAQGHLRAGEGTYDWVLEACRRENLDPAGMGAGIWREADAGNVPPEEATLLVRAMLSAGLDTTIIALGNTIRWLAAHPEQYARVHENPRLMKFAIDEAFRFDSPFQSFYRTTSRDTVIGGIELPAETKVLLFLGSANRDEAKWGPDAHEFDIDRDASGHLTFGMGIHQCVGQPISRLEMDVLLTTFAKRVRRLEFTAEPQPFIHTTLCGYESLPVTVQAA</sequence>
<dbReference type="PRINTS" id="PR00359">
    <property type="entry name" value="BP450"/>
</dbReference>
<keyword evidence="2" id="KW-0349">Heme</keyword>
<dbReference type="Pfam" id="PF00067">
    <property type="entry name" value="p450"/>
    <property type="match status" value="1"/>
</dbReference>
<reference evidence="3 4" key="1">
    <citation type="submission" date="2018-09" db="EMBL/GenBank/DDBJ databases">
        <title>Comparative genomics of Leucobacter spp.</title>
        <authorList>
            <person name="Reis A.C."/>
            <person name="Kolvenbach B.A."/>
            <person name="Corvini P.F.X."/>
            <person name="Nunes O.C."/>
        </authorList>
    </citation>
    <scope>NUCLEOTIDE SEQUENCE [LARGE SCALE GENOMIC DNA]</scope>
    <source>
        <strain evidence="3 4">TAN 31504</strain>
    </source>
</reference>
<keyword evidence="4" id="KW-1185">Reference proteome</keyword>
<evidence type="ECO:0000256" key="1">
    <source>
        <dbReference type="ARBA" id="ARBA00010617"/>
    </source>
</evidence>
<dbReference type="InterPro" id="IPR002397">
    <property type="entry name" value="Cyt_P450_B"/>
</dbReference>
<keyword evidence="2" id="KW-0503">Monooxygenase</keyword>
<organism evidence="3 4">
    <name type="scientific">Leucobacter chromiireducens subsp. solipictus</name>
    <dbReference type="NCBI Taxonomy" id="398235"/>
    <lineage>
        <taxon>Bacteria</taxon>
        <taxon>Bacillati</taxon>
        <taxon>Actinomycetota</taxon>
        <taxon>Actinomycetes</taxon>
        <taxon>Micrococcales</taxon>
        <taxon>Microbacteriaceae</taxon>
        <taxon>Leucobacter</taxon>
    </lineage>
</organism>
<evidence type="ECO:0000313" key="3">
    <source>
        <dbReference type="EMBL" id="MBL3679118.1"/>
    </source>
</evidence>
<keyword evidence="2" id="KW-0479">Metal-binding</keyword>
<dbReference type="InterPro" id="IPR001128">
    <property type="entry name" value="Cyt_P450"/>
</dbReference>
<name>A0ABS1SEY6_9MICO</name>